<evidence type="ECO:0000313" key="11">
    <source>
        <dbReference type="EMBL" id="ESZ95900.1"/>
    </source>
</evidence>
<dbReference type="CDD" id="cd11371">
    <property type="entry name" value="RNase_PH_MTR3"/>
    <property type="match status" value="1"/>
</dbReference>
<dbReference type="PANTHER" id="PTHR11953">
    <property type="entry name" value="EXOSOME COMPLEX COMPONENT"/>
    <property type="match status" value="1"/>
</dbReference>
<comment type="similarity">
    <text evidence="3">Belongs to the RNase PH family.</text>
</comment>
<dbReference type="GO" id="GO:0071028">
    <property type="term" value="P:nuclear mRNA surveillance"/>
    <property type="evidence" value="ECO:0007669"/>
    <property type="project" value="TreeGrafter"/>
</dbReference>
<dbReference type="GO" id="GO:0000176">
    <property type="term" value="C:nuclear exosome (RNase complex)"/>
    <property type="evidence" value="ECO:0007669"/>
    <property type="project" value="TreeGrafter"/>
</dbReference>
<keyword evidence="5" id="KW-0698">rRNA processing</keyword>
<evidence type="ECO:0000256" key="2">
    <source>
        <dbReference type="ARBA" id="ARBA00004496"/>
    </source>
</evidence>
<evidence type="ECO:0000256" key="1">
    <source>
        <dbReference type="ARBA" id="ARBA00004123"/>
    </source>
</evidence>
<dbReference type="Proteomes" id="UP000019487">
    <property type="component" value="Unassembled WGS sequence"/>
</dbReference>
<keyword evidence="4" id="KW-0963">Cytoplasm</keyword>
<dbReference type="GO" id="GO:0003723">
    <property type="term" value="F:RNA binding"/>
    <property type="evidence" value="ECO:0007669"/>
    <property type="project" value="UniProtKB-KW"/>
</dbReference>
<sequence length="347" mass="37482">MPPQFVIRAVRPTKADGQIWLTNSTNFQFIMSDRRRINGPSGGTNAPVFSKYLTKDSKNRPERPSRSRQPNVLRKIFLKTGVTPSASGSAYLELEPSQPSNESAPGLTSLSTSGLKLTCTVHGPRPLPKAAPFSPHMILQTHVKYAPFAARRRRGYVRDTSERDLGVHLETALRGVIIGDRWPKSGVEVNITILEGEEDHWWGDDKSFGSLTAGGWGMMSVLSGCITVASAAIADAGIDCVDVVSGGVAALVRSPANSEQEGSTSLVLDPVPSEHKEILAACIVAYLPARDEITDLWVKGDIGHSTESSTDDPSYEELTENAVQAALGAHRVLIGALKETADIKFRR</sequence>
<evidence type="ECO:0000313" key="12">
    <source>
        <dbReference type="Proteomes" id="UP000019487"/>
    </source>
</evidence>
<dbReference type="InterPro" id="IPR027408">
    <property type="entry name" value="PNPase/RNase_PH_dom_sf"/>
</dbReference>
<keyword evidence="8" id="KW-0539">Nucleus</keyword>
<evidence type="ECO:0000256" key="7">
    <source>
        <dbReference type="ARBA" id="ARBA00022884"/>
    </source>
</evidence>
<organism evidence="11 12">
    <name type="scientific">Sclerotinia borealis (strain F-4128)</name>
    <dbReference type="NCBI Taxonomy" id="1432307"/>
    <lineage>
        <taxon>Eukaryota</taxon>
        <taxon>Fungi</taxon>
        <taxon>Dikarya</taxon>
        <taxon>Ascomycota</taxon>
        <taxon>Pezizomycotina</taxon>
        <taxon>Leotiomycetes</taxon>
        <taxon>Helotiales</taxon>
        <taxon>Sclerotiniaceae</taxon>
        <taxon>Sclerotinia</taxon>
    </lineage>
</organism>
<dbReference type="OrthoDB" id="2504340at2759"/>
<dbReference type="HOGENOM" id="CLU_063514_1_2_1"/>
<comment type="subcellular location">
    <subcellularLocation>
        <location evidence="2">Cytoplasm</location>
    </subcellularLocation>
    <subcellularLocation>
        <location evidence="1">Nucleus</location>
    </subcellularLocation>
</comment>
<comment type="caution">
    <text evidence="11">The sequence shown here is derived from an EMBL/GenBank/DDBJ whole genome shotgun (WGS) entry which is preliminary data.</text>
</comment>
<dbReference type="Gene3D" id="3.30.230.70">
    <property type="entry name" value="GHMP Kinase, N-terminal domain"/>
    <property type="match status" value="1"/>
</dbReference>
<feature type="domain" description="Exoribonuclease phosphorolytic" evidence="10">
    <location>
        <begin position="73"/>
        <end position="238"/>
    </location>
</feature>
<dbReference type="AlphaFoldDB" id="W9CN29"/>
<name>W9CN29_SCLBF</name>
<protein>
    <recommendedName>
        <fullName evidence="10">Exoribonuclease phosphorolytic domain-containing protein</fullName>
    </recommendedName>
</protein>
<evidence type="ECO:0000256" key="6">
    <source>
        <dbReference type="ARBA" id="ARBA00022835"/>
    </source>
</evidence>
<dbReference type="GO" id="GO:0071051">
    <property type="term" value="P:poly(A)-dependent snoRNA 3'-end processing"/>
    <property type="evidence" value="ECO:0007669"/>
    <property type="project" value="TreeGrafter"/>
</dbReference>
<evidence type="ECO:0000259" key="10">
    <source>
        <dbReference type="Pfam" id="PF01138"/>
    </source>
</evidence>
<dbReference type="GO" id="GO:0016075">
    <property type="term" value="P:rRNA catabolic process"/>
    <property type="evidence" value="ECO:0007669"/>
    <property type="project" value="TreeGrafter"/>
</dbReference>
<reference evidence="11 12" key="1">
    <citation type="journal article" date="2014" name="Genome Announc.">
        <title>Draft genome sequence of Sclerotinia borealis, a psychrophilic plant pathogenic fungus.</title>
        <authorList>
            <person name="Mardanov A.V."/>
            <person name="Beletsky A.V."/>
            <person name="Kadnikov V.V."/>
            <person name="Ignatov A.N."/>
            <person name="Ravin N.V."/>
        </authorList>
    </citation>
    <scope>NUCLEOTIDE SEQUENCE [LARGE SCALE GENOMIC DNA]</scope>
    <source>
        <strain evidence="12">F-4157</strain>
    </source>
</reference>
<proteinExistence type="inferred from homology"/>
<dbReference type="GO" id="GO:0005730">
    <property type="term" value="C:nucleolus"/>
    <property type="evidence" value="ECO:0007669"/>
    <property type="project" value="TreeGrafter"/>
</dbReference>
<dbReference type="Pfam" id="PF01138">
    <property type="entry name" value="RNase_PH"/>
    <property type="match status" value="1"/>
</dbReference>
<dbReference type="GO" id="GO:0000177">
    <property type="term" value="C:cytoplasmic exosome (RNase complex)"/>
    <property type="evidence" value="ECO:0007669"/>
    <property type="project" value="TreeGrafter"/>
</dbReference>
<dbReference type="InterPro" id="IPR050080">
    <property type="entry name" value="RNase_PH"/>
</dbReference>
<dbReference type="GO" id="GO:0034475">
    <property type="term" value="P:U4 snRNA 3'-end processing"/>
    <property type="evidence" value="ECO:0007669"/>
    <property type="project" value="TreeGrafter"/>
</dbReference>
<keyword evidence="6" id="KW-0271">Exosome</keyword>
<gene>
    <name evidence="11" type="ORF">SBOR_3713</name>
</gene>
<evidence type="ECO:0000256" key="8">
    <source>
        <dbReference type="ARBA" id="ARBA00023242"/>
    </source>
</evidence>
<evidence type="ECO:0000256" key="3">
    <source>
        <dbReference type="ARBA" id="ARBA00006678"/>
    </source>
</evidence>
<dbReference type="GO" id="GO:0006364">
    <property type="term" value="P:rRNA processing"/>
    <property type="evidence" value="ECO:0007669"/>
    <property type="project" value="UniProtKB-KW"/>
</dbReference>
<evidence type="ECO:0000256" key="9">
    <source>
        <dbReference type="SAM" id="MobiDB-lite"/>
    </source>
</evidence>
<dbReference type="InterPro" id="IPR020568">
    <property type="entry name" value="Ribosomal_Su5_D2-typ_SF"/>
</dbReference>
<keyword evidence="7" id="KW-0694">RNA-binding</keyword>
<accession>W9CN29</accession>
<dbReference type="EMBL" id="AYSA01000161">
    <property type="protein sequence ID" value="ESZ95900.1"/>
    <property type="molecule type" value="Genomic_DNA"/>
</dbReference>
<dbReference type="InterPro" id="IPR001247">
    <property type="entry name" value="ExoRNase_PH_dom1"/>
</dbReference>
<dbReference type="STRING" id="1432307.W9CN29"/>
<keyword evidence="12" id="KW-1185">Reference proteome</keyword>
<evidence type="ECO:0000256" key="4">
    <source>
        <dbReference type="ARBA" id="ARBA00022490"/>
    </source>
</evidence>
<feature type="region of interest" description="Disordered" evidence="9">
    <location>
        <begin position="88"/>
        <end position="109"/>
    </location>
</feature>
<dbReference type="PANTHER" id="PTHR11953:SF2">
    <property type="entry name" value="EXOSOME COMPLEX COMPONENT MTR3"/>
    <property type="match status" value="1"/>
</dbReference>
<dbReference type="SUPFAM" id="SSF54211">
    <property type="entry name" value="Ribosomal protein S5 domain 2-like"/>
    <property type="match status" value="1"/>
</dbReference>
<evidence type="ECO:0000256" key="5">
    <source>
        <dbReference type="ARBA" id="ARBA00022552"/>
    </source>
</evidence>